<dbReference type="Pfam" id="PF04015">
    <property type="entry name" value="DUF362"/>
    <property type="match status" value="1"/>
</dbReference>
<dbReference type="InterPro" id="IPR050157">
    <property type="entry name" value="PSI_iron-sulfur_center"/>
</dbReference>
<accession>A0A328P896</accession>
<dbReference type="EMBL" id="QLOE01000011">
    <property type="protein sequence ID" value="RAO78558.1"/>
    <property type="molecule type" value="Genomic_DNA"/>
</dbReference>
<evidence type="ECO:0000313" key="6">
    <source>
        <dbReference type="EMBL" id="RAO78558.1"/>
    </source>
</evidence>
<gene>
    <name evidence="6" type="ORF">DPC56_07310</name>
</gene>
<keyword evidence="2" id="KW-0479">Metal-binding</keyword>
<dbReference type="InterPro" id="IPR007160">
    <property type="entry name" value="DUF362"/>
</dbReference>
<keyword evidence="1" id="KW-0004">4Fe-4S</keyword>
<keyword evidence="3" id="KW-0408">Iron</keyword>
<feature type="domain" description="4Fe-4S ferredoxin-type" evidence="5">
    <location>
        <begin position="306"/>
        <end position="335"/>
    </location>
</feature>
<dbReference type="GO" id="GO:0016491">
    <property type="term" value="F:oxidoreductase activity"/>
    <property type="evidence" value="ECO:0007669"/>
    <property type="project" value="UniProtKB-ARBA"/>
</dbReference>
<dbReference type="InterPro" id="IPR017900">
    <property type="entry name" value="4Fe4S_Fe_S_CS"/>
</dbReference>
<dbReference type="SUPFAM" id="SSF54862">
    <property type="entry name" value="4Fe-4S ferredoxins"/>
    <property type="match status" value="1"/>
</dbReference>
<dbReference type="InterPro" id="IPR017896">
    <property type="entry name" value="4Fe4S_Fe-S-bd"/>
</dbReference>
<evidence type="ECO:0000313" key="7">
    <source>
        <dbReference type="Proteomes" id="UP000249782"/>
    </source>
</evidence>
<evidence type="ECO:0000256" key="2">
    <source>
        <dbReference type="ARBA" id="ARBA00022723"/>
    </source>
</evidence>
<feature type="domain" description="4Fe-4S ferredoxin-type" evidence="5">
    <location>
        <begin position="336"/>
        <end position="364"/>
    </location>
</feature>
<dbReference type="OrthoDB" id="2837at2157"/>
<keyword evidence="4" id="KW-0411">Iron-sulfur</keyword>
<name>A0A328P896_9EURY</name>
<protein>
    <recommendedName>
        <fullName evidence="5">4Fe-4S ferredoxin-type domain-containing protein</fullName>
    </recommendedName>
</protein>
<dbReference type="RefSeq" id="WP_112094424.1">
    <property type="nucleotide sequence ID" value="NZ_QLOE01000011.1"/>
</dbReference>
<keyword evidence="7" id="KW-1185">Reference proteome</keyword>
<comment type="caution">
    <text evidence="6">The sequence shown here is derived from an EMBL/GenBank/DDBJ whole genome shotgun (WGS) entry which is preliminary data.</text>
</comment>
<dbReference type="PANTHER" id="PTHR24960">
    <property type="entry name" value="PHOTOSYSTEM I IRON-SULFUR CENTER-RELATED"/>
    <property type="match status" value="1"/>
</dbReference>
<dbReference type="GO" id="GO:0046872">
    <property type="term" value="F:metal ion binding"/>
    <property type="evidence" value="ECO:0007669"/>
    <property type="project" value="UniProtKB-KW"/>
</dbReference>
<sequence>MTSLIAVKKCTSYDPSRVIEAIRECINNISGFDDLEKGDNVLLKPNLLMGASPEEGITTHPTIVEATARILLEKNVKVMIGDSPGSPYTNLENLWEKTGMKSISKKLGIKLLNFESTGSYIKNFKSEKYPIAKPILECDFIINLPKIKTHNLTILTCAIKNMYGAIPGARKTDYHRRYPSPSEFSERIVDIYELTQPNLTIVDGIIGMEGNGPSGGNPRKLGIILASNDTVALDVYISHILGMDPYMIPSNRIAIERGLGKGLGNIKVIGDEPTLIDDFKWPSNIYHALEFLPLRLAKTLLRFWWSRPAIDDRNCKNCGVCVEACPTGALTQGMSSPVFDYEKCVNCLCCMELCPHHAFYHEKSFLYKLTSRLSNRR</sequence>
<dbReference type="AlphaFoldDB" id="A0A328P896"/>
<dbReference type="PANTHER" id="PTHR24960:SF76">
    <property type="entry name" value="4FE-4S FERREDOXIN-TYPE DOMAIN-CONTAINING PROTEIN"/>
    <property type="match status" value="1"/>
</dbReference>
<evidence type="ECO:0000256" key="4">
    <source>
        <dbReference type="ARBA" id="ARBA00023014"/>
    </source>
</evidence>
<evidence type="ECO:0000256" key="3">
    <source>
        <dbReference type="ARBA" id="ARBA00023004"/>
    </source>
</evidence>
<evidence type="ECO:0000256" key="1">
    <source>
        <dbReference type="ARBA" id="ARBA00022485"/>
    </source>
</evidence>
<reference evidence="6 7" key="1">
    <citation type="submission" date="2018-06" db="EMBL/GenBank/DDBJ databases">
        <title>Draft genome sequence of hyperthermophilic methanogen Methanothermobacter tenebrarum sp. MCM-B 1447.</title>
        <authorList>
            <person name="Pore S.D."/>
            <person name="Dagar S."/>
            <person name="Dhakephalkar P.K."/>
        </authorList>
    </citation>
    <scope>NUCLEOTIDE SEQUENCE [LARGE SCALE GENOMIC DNA]</scope>
    <source>
        <strain evidence="6 7">MCM B 1447</strain>
    </source>
</reference>
<evidence type="ECO:0000259" key="5">
    <source>
        <dbReference type="PROSITE" id="PS51379"/>
    </source>
</evidence>
<dbReference type="Pfam" id="PF12838">
    <property type="entry name" value="Fer4_7"/>
    <property type="match status" value="1"/>
</dbReference>
<dbReference type="Proteomes" id="UP000249782">
    <property type="component" value="Unassembled WGS sequence"/>
</dbReference>
<dbReference type="PROSITE" id="PS00198">
    <property type="entry name" value="4FE4S_FER_1"/>
    <property type="match status" value="2"/>
</dbReference>
<dbReference type="GO" id="GO:0051539">
    <property type="term" value="F:4 iron, 4 sulfur cluster binding"/>
    <property type="evidence" value="ECO:0007669"/>
    <property type="project" value="UniProtKB-KW"/>
</dbReference>
<dbReference type="PROSITE" id="PS51379">
    <property type="entry name" value="4FE4S_FER_2"/>
    <property type="match status" value="2"/>
</dbReference>
<organism evidence="6 7">
    <name type="scientific">Methanothermobacter tenebrarum</name>
    <dbReference type="NCBI Taxonomy" id="680118"/>
    <lineage>
        <taxon>Archaea</taxon>
        <taxon>Methanobacteriati</taxon>
        <taxon>Methanobacteriota</taxon>
        <taxon>Methanomada group</taxon>
        <taxon>Methanobacteria</taxon>
        <taxon>Methanobacteriales</taxon>
        <taxon>Methanobacteriaceae</taxon>
        <taxon>Methanothermobacter</taxon>
    </lineage>
</organism>
<dbReference type="Gene3D" id="3.30.70.20">
    <property type="match status" value="1"/>
</dbReference>
<proteinExistence type="predicted"/>